<dbReference type="RefSeq" id="XP_009522788.1">
    <property type="nucleotide sequence ID" value="XM_009524493.1"/>
</dbReference>
<dbReference type="InterPro" id="IPR016130">
    <property type="entry name" value="Tyr_Pase_AS"/>
</dbReference>
<dbReference type="OMA" id="CCGCKEW"/>
<dbReference type="Gene3D" id="3.90.190.10">
    <property type="entry name" value="Protein tyrosine phosphatase superfamily"/>
    <property type="match status" value="1"/>
</dbReference>
<comment type="similarity">
    <text evidence="1">Belongs to the protein-tyrosine phosphatase family. Non-receptor class dual specificity subfamily.</text>
</comment>
<dbReference type="GO" id="GO:0008138">
    <property type="term" value="F:protein tyrosine/serine/threonine phosphatase activity"/>
    <property type="evidence" value="ECO:0007669"/>
    <property type="project" value="TreeGrafter"/>
</dbReference>
<evidence type="ECO:0000256" key="1">
    <source>
        <dbReference type="ARBA" id="ARBA00008601"/>
    </source>
</evidence>
<feature type="compositionally biased region" description="Polar residues" evidence="5">
    <location>
        <begin position="391"/>
        <end position="401"/>
    </location>
</feature>
<evidence type="ECO:0000259" key="6">
    <source>
        <dbReference type="PROSITE" id="PS50054"/>
    </source>
</evidence>
<dbReference type="EC" id="3.1.3.48" evidence="2"/>
<feature type="region of interest" description="Disordered" evidence="5">
    <location>
        <begin position="181"/>
        <end position="205"/>
    </location>
</feature>
<dbReference type="GeneID" id="20656632"/>
<dbReference type="GO" id="GO:0004725">
    <property type="term" value="F:protein tyrosine phosphatase activity"/>
    <property type="evidence" value="ECO:0007669"/>
    <property type="project" value="UniProtKB-EC"/>
</dbReference>
<dbReference type="CDD" id="cd14498">
    <property type="entry name" value="DSP"/>
    <property type="match status" value="1"/>
</dbReference>
<dbReference type="SMR" id="G4Z342"/>
<feature type="compositionally biased region" description="Low complexity" evidence="5">
    <location>
        <begin position="312"/>
        <end position="345"/>
    </location>
</feature>
<dbReference type="InterPro" id="IPR000387">
    <property type="entry name" value="Tyr_Pase_dom"/>
</dbReference>
<dbReference type="InParanoid" id="G4Z342"/>
<evidence type="ECO:0000256" key="3">
    <source>
        <dbReference type="ARBA" id="ARBA00022801"/>
    </source>
</evidence>
<dbReference type="Proteomes" id="UP000002640">
    <property type="component" value="Unassembled WGS sequence"/>
</dbReference>
<reference evidence="8 9" key="1">
    <citation type="journal article" date="2006" name="Science">
        <title>Phytophthora genome sequences uncover evolutionary origins and mechanisms of pathogenesis.</title>
        <authorList>
            <person name="Tyler B.M."/>
            <person name="Tripathy S."/>
            <person name="Zhang X."/>
            <person name="Dehal P."/>
            <person name="Jiang R.H."/>
            <person name="Aerts A."/>
            <person name="Arredondo F.D."/>
            <person name="Baxter L."/>
            <person name="Bensasson D."/>
            <person name="Beynon J.L."/>
            <person name="Chapman J."/>
            <person name="Damasceno C.M."/>
            <person name="Dorrance A.E."/>
            <person name="Dou D."/>
            <person name="Dickerman A.W."/>
            <person name="Dubchak I.L."/>
            <person name="Garbelotto M."/>
            <person name="Gijzen M."/>
            <person name="Gordon S.G."/>
            <person name="Govers F."/>
            <person name="Grunwald N.J."/>
            <person name="Huang W."/>
            <person name="Ivors K.L."/>
            <person name="Jones R.W."/>
            <person name="Kamoun S."/>
            <person name="Krampis K."/>
            <person name="Lamour K.H."/>
            <person name="Lee M.K."/>
            <person name="McDonald W.H."/>
            <person name="Medina M."/>
            <person name="Meijer H.J."/>
            <person name="Nordberg E.K."/>
            <person name="Maclean D.J."/>
            <person name="Ospina-Giraldo M.D."/>
            <person name="Morris P.F."/>
            <person name="Phuntumart V."/>
            <person name="Putnam N.H."/>
            <person name="Rash S."/>
            <person name="Rose J.K."/>
            <person name="Sakihama Y."/>
            <person name="Salamov A.A."/>
            <person name="Savidor A."/>
            <person name="Scheuring C.F."/>
            <person name="Smith B.M."/>
            <person name="Sobral B.W."/>
            <person name="Terry A."/>
            <person name="Torto-Alalibo T.A."/>
            <person name="Win J."/>
            <person name="Xu Z."/>
            <person name="Zhang H."/>
            <person name="Grigoriev I.V."/>
            <person name="Rokhsar D.S."/>
            <person name="Boore J.L."/>
        </authorList>
    </citation>
    <scope>NUCLEOTIDE SEQUENCE [LARGE SCALE GENOMIC DNA]</scope>
    <source>
        <strain evidence="8 9">P6497</strain>
    </source>
</reference>
<keyword evidence="4" id="KW-0904">Protein phosphatase</keyword>
<accession>G4Z342</accession>
<dbReference type="InterPro" id="IPR020422">
    <property type="entry name" value="TYR_PHOSPHATASE_DUAL_dom"/>
</dbReference>
<keyword evidence="3" id="KW-0378">Hydrolase</keyword>
<proteinExistence type="inferred from homology"/>
<dbReference type="PANTHER" id="PTHR45848:SF4">
    <property type="entry name" value="DUAL SPECIFICITY PROTEIN PHOSPHATASE 12"/>
    <property type="match status" value="1"/>
</dbReference>
<sequence>MSMRKSPGLRLQTSIVQDNIPVEVAAGLFVGSIHAAFNVEALKANKISHVLNLAGSYATFPEDFTYLSLSIRDKEYASLLSCLPIAAVFIDAGLKQGGVLVHCAGGRSRSPAVAMAFLMMKQQMLYSTISAHVKALRPVVSLNVGFDAQLKCLETASGDVFIANQHLLKARLARLAQQHQDGELNSEVARKRRQSQQASDPPPLLKKQSSIEMLASGCDDRGMLGERVPSGFCLSLPRGSRCSKATPEKPAASFIPALRSMGTMYGCQSCGESLFCAGAIVHHHDLSKLTGKSYSDGGSTCFLGALRGQVDGNGTSGSPTNSSTGEEQVVVTTRNTVTKKPLLAKLRLRPHSPSVTVGTGSHTGPSDDCSKRKSASPVLSKPSLDPEAEGQSGTSPQSLQILQPARRPATEENKRTSSATFSPNKVNGEPKKKSGAGLWRSLTSFKAQKRTAKDPSQTPAHLIFLKRNAVDWHRNIQQLVEVSTVSQAHSGSTEEQMTRLVDEDSTAMVALNDCKQWFVDPQPWTLDQATTHTEGAIHCPREECKAIVGEWRWEGLRCEKVAWYFAAE</sequence>
<organism evidence="8 9">
    <name type="scientific">Phytophthora sojae (strain P6497)</name>
    <name type="common">Soybean stem and root rot agent</name>
    <name type="synonym">Phytophthora megasperma f. sp. glycines</name>
    <dbReference type="NCBI Taxonomy" id="1094619"/>
    <lineage>
        <taxon>Eukaryota</taxon>
        <taxon>Sar</taxon>
        <taxon>Stramenopiles</taxon>
        <taxon>Oomycota</taxon>
        <taxon>Peronosporomycetes</taxon>
        <taxon>Peronosporales</taxon>
        <taxon>Peronosporaceae</taxon>
        <taxon>Phytophthora</taxon>
    </lineage>
</organism>
<feature type="domain" description="Tyrosine specific protein phosphatases" evidence="7">
    <location>
        <begin position="74"/>
        <end position="138"/>
    </location>
</feature>
<feature type="region of interest" description="Disordered" evidence="5">
    <location>
        <begin position="312"/>
        <end position="438"/>
    </location>
</feature>
<dbReference type="KEGG" id="psoj:PHYSODRAFT_490868"/>
<dbReference type="SMART" id="SM00195">
    <property type="entry name" value="DSPc"/>
    <property type="match status" value="1"/>
</dbReference>
<evidence type="ECO:0000256" key="5">
    <source>
        <dbReference type="SAM" id="MobiDB-lite"/>
    </source>
</evidence>
<feature type="domain" description="Tyrosine-protein phosphatase" evidence="6">
    <location>
        <begin position="20"/>
        <end position="159"/>
    </location>
</feature>
<gene>
    <name evidence="8" type="ORF">PHYSODRAFT_490868</name>
</gene>
<evidence type="ECO:0000313" key="9">
    <source>
        <dbReference type="Proteomes" id="UP000002640"/>
    </source>
</evidence>
<dbReference type="AlphaFoldDB" id="G4Z342"/>
<protein>
    <recommendedName>
        <fullName evidence="2">protein-tyrosine-phosphatase</fullName>
        <ecNumber evidence="2">3.1.3.48</ecNumber>
    </recommendedName>
</protein>
<feature type="compositionally biased region" description="Polar residues" evidence="5">
    <location>
        <begin position="353"/>
        <end position="364"/>
    </location>
</feature>
<dbReference type="Pfam" id="PF00782">
    <property type="entry name" value="DSPc"/>
    <property type="match status" value="1"/>
</dbReference>
<dbReference type="PROSITE" id="PS50056">
    <property type="entry name" value="TYR_PHOSPHATASE_2"/>
    <property type="match status" value="1"/>
</dbReference>
<keyword evidence="9" id="KW-1185">Reference proteome</keyword>
<dbReference type="InterPro" id="IPR029021">
    <property type="entry name" value="Prot-tyrosine_phosphatase-like"/>
</dbReference>
<evidence type="ECO:0000256" key="2">
    <source>
        <dbReference type="ARBA" id="ARBA00013064"/>
    </source>
</evidence>
<evidence type="ECO:0000256" key="4">
    <source>
        <dbReference type="ARBA" id="ARBA00022912"/>
    </source>
</evidence>
<dbReference type="PROSITE" id="PS50054">
    <property type="entry name" value="TYR_PHOSPHATASE_DUAL"/>
    <property type="match status" value="1"/>
</dbReference>
<evidence type="ECO:0000313" key="8">
    <source>
        <dbReference type="EMBL" id="EGZ20071.1"/>
    </source>
</evidence>
<dbReference type="PANTHER" id="PTHR45848">
    <property type="entry name" value="DUAL SPECIFICITY PROTEIN PHOSPHATASE 12 FAMILY MEMBER"/>
    <property type="match status" value="1"/>
</dbReference>
<dbReference type="SUPFAM" id="SSF52799">
    <property type="entry name" value="(Phosphotyrosine protein) phosphatases II"/>
    <property type="match status" value="1"/>
</dbReference>
<evidence type="ECO:0000259" key="7">
    <source>
        <dbReference type="PROSITE" id="PS50056"/>
    </source>
</evidence>
<name>G4Z342_PHYSP</name>
<feature type="compositionally biased region" description="Polar residues" evidence="5">
    <location>
        <begin position="416"/>
        <end position="425"/>
    </location>
</feature>
<dbReference type="PROSITE" id="PS00383">
    <property type="entry name" value="TYR_PHOSPHATASE_1"/>
    <property type="match status" value="1"/>
</dbReference>
<dbReference type="STRING" id="1094619.G4Z342"/>
<dbReference type="InterPro" id="IPR000340">
    <property type="entry name" value="Dual-sp_phosphatase_cat-dom"/>
</dbReference>
<dbReference type="EMBL" id="JH159153">
    <property type="protein sequence ID" value="EGZ20071.1"/>
    <property type="molecule type" value="Genomic_DNA"/>
</dbReference>